<dbReference type="GO" id="GO:0004131">
    <property type="term" value="F:cytosine deaminase activity"/>
    <property type="evidence" value="ECO:0007669"/>
    <property type="project" value="UniProtKB-EC"/>
</dbReference>
<dbReference type="InterPro" id="IPR011059">
    <property type="entry name" value="Metal-dep_hydrolase_composite"/>
</dbReference>
<sequence>MYDLIIRNVRMLGRDDAVDVGVQDGIIANIAASIREHAVEEIEGQGDLLLPPFIESHIHLDSVLTAGEPRYNESGTLFEGIQVWTERKPSLTEEDVIQRALTALKWQVANGILHVRTHVDVCDPNLTALKALLKVKEIVSPFVQLQIVAFPQEGILSYAGGAELLEEALRLGADAAGAIPHYEYTREMGIESLHVCFRLAQKYQKLVDVHCDEIDDEQSRFIETMAVLALETGLRERVTASHTTAMHSYNGAYAYKLMRLLKKSGINMVANPLINITLQGRFDGYPARRGVTRIKEMWQAGINVSLGHDDVLDPWYPLGIGSMLQVAHMAVHTSHMTGMQEIAETVEMVTQRAARTLDIESEYGIAVGKKANIILLPGTNAFDLIRRQPQARYVISAGKVVATTQPSVTTVFMEPGREEHIDFSKPAR</sequence>
<evidence type="ECO:0000256" key="1">
    <source>
        <dbReference type="ARBA" id="ARBA00022723"/>
    </source>
</evidence>
<dbReference type="PANTHER" id="PTHR32027">
    <property type="entry name" value="CYTOSINE DEAMINASE"/>
    <property type="match status" value="1"/>
</dbReference>
<comment type="caution">
    <text evidence="4">The sequence shown here is derived from an EMBL/GenBank/DDBJ whole genome shotgun (WGS) entry which is preliminary data.</text>
</comment>
<dbReference type="EMBL" id="JALBUF010000001">
    <property type="protein sequence ID" value="MCI0182190.1"/>
    <property type="molecule type" value="Genomic_DNA"/>
</dbReference>
<evidence type="ECO:0000256" key="2">
    <source>
        <dbReference type="ARBA" id="ARBA00022801"/>
    </source>
</evidence>
<dbReference type="EC" id="3.5.4.1" evidence="4"/>
<dbReference type="GO" id="GO:0046872">
    <property type="term" value="F:metal ion binding"/>
    <property type="evidence" value="ECO:0007669"/>
    <property type="project" value="UniProtKB-KW"/>
</dbReference>
<dbReference type="NCBIfam" id="NF005748">
    <property type="entry name" value="PRK07572.1"/>
    <property type="match status" value="1"/>
</dbReference>
<keyword evidence="5" id="KW-1185">Reference proteome</keyword>
<evidence type="ECO:0000313" key="5">
    <source>
        <dbReference type="Proteomes" id="UP001139263"/>
    </source>
</evidence>
<dbReference type="Proteomes" id="UP001139263">
    <property type="component" value="Unassembled WGS sequence"/>
</dbReference>
<feature type="domain" description="Amidohydrolase 3" evidence="3">
    <location>
        <begin position="42"/>
        <end position="402"/>
    </location>
</feature>
<dbReference type="AlphaFoldDB" id="A0A9X1V6L9"/>
<name>A0A9X1V6L9_9BACL</name>
<evidence type="ECO:0000259" key="3">
    <source>
        <dbReference type="Pfam" id="PF07969"/>
    </source>
</evidence>
<dbReference type="RefSeq" id="WP_241711803.1">
    <property type="nucleotide sequence ID" value="NZ_JALBUF010000001.1"/>
</dbReference>
<dbReference type="Gene3D" id="2.30.40.10">
    <property type="entry name" value="Urease, subunit C, domain 1"/>
    <property type="match status" value="1"/>
</dbReference>
<gene>
    <name evidence="4" type="primary">codA</name>
    <name evidence="4" type="ORF">MM817_00446</name>
</gene>
<dbReference type="Gene3D" id="3.20.20.140">
    <property type="entry name" value="Metal-dependent hydrolases"/>
    <property type="match status" value="1"/>
</dbReference>
<dbReference type="InterPro" id="IPR032466">
    <property type="entry name" value="Metal_Hydrolase"/>
</dbReference>
<dbReference type="InterPro" id="IPR052349">
    <property type="entry name" value="Metallo-hydrolase_Enzymes"/>
</dbReference>
<dbReference type="NCBIfam" id="NF006685">
    <property type="entry name" value="PRK09230.1"/>
    <property type="match status" value="1"/>
</dbReference>
<dbReference type="GO" id="GO:0035888">
    <property type="term" value="F:isoguanine deaminase activity"/>
    <property type="evidence" value="ECO:0007669"/>
    <property type="project" value="TreeGrafter"/>
</dbReference>
<keyword evidence="2 4" id="KW-0378">Hydrolase</keyword>
<protein>
    <submittedName>
        <fullName evidence="4">Cytosine deaminase</fullName>
        <ecNumber evidence="4">3.5.4.1</ecNumber>
    </submittedName>
</protein>
<dbReference type="SUPFAM" id="SSF51338">
    <property type="entry name" value="Composite domain of metallo-dependent hydrolases"/>
    <property type="match status" value="1"/>
</dbReference>
<dbReference type="CDD" id="cd01293">
    <property type="entry name" value="Bact_CD"/>
    <property type="match status" value="1"/>
</dbReference>
<dbReference type="FunFam" id="3.20.20.140:FF:000019">
    <property type="entry name" value="Cytosine deaminase"/>
    <property type="match status" value="1"/>
</dbReference>
<reference evidence="4" key="1">
    <citation type="submission" date="2022-03" db="EMBL/GenBank/DDBJ databases">
        <title>Draft Genome Sequence of Firmicute Strain S0AB, a Heterotrophic Iron/Sulfur-Oxidizing Extreme Acidophile.</title>
        <authorList>
            <person name="Vergara E."/>
            <person name="Pakostova E."/>
            <person name="Johnson D.B."/>
            <person name="Holmes D.S."/>
        </authorList>
    </citation>
    <scope>NUCLEOTIDE SEQUENCE</scope>
    <source>
        <strain evidence="4">S0AB</strain>
    </source>
</reference>
<organism evidence="4 5">
    <name type="scientific">Sulfoacidibacillus ferrooxidans</name>
    <dbReference type="NCBI Taxonomy" id="2005001"/>
    <lineage>
        <taxon>Bacteria</taxon>
        <taxon>Bacillati</taxon>
        <taxon>Bacillota</taxon>
        <taxon>Bacilli</taxon>
        <taxon>Bacillales</taxon>
        <taxon>Alicyclobacillaceae</taxon>
        <taxon>Sulfoacidibacillus</taxon>
    </lineage>
</organism>
<accession>A0A9X1V6L9</accession>
<dbReference type="PANTHER" id="PTHR32027:SF0">
    <property type="entry name" value="CYTOSINE DEAMINASE"/>
    <property type="match status" value="1"/>
</dbReference>
<dbReference type="InterPro" id="IPR013108">
    <property type="entry name" value="Amidohydro_3"/>
</dbReference>
<keyword evidence="1" id="KW-0479">Metal-binding</keyword>
<dbReference type="SUPFAM" id="SSF51556">
    <property type="entry name" value="Metallo-dependent hydrolases"/>
    <property type="match status" value="1"/>
</dbReference>
<proteinExistence type="predicted"/>
<dbReference type="GO" id="GO:0006209">
    <property type="term" value="P:cytosine catabolic process"/>
    <property type="evidence" value="ECO:0007669"/>
    <property type="project" value="TreeGrafter"/>
</dbReference>
<dbReference type="Pfam" id="PF07969">
    <property type="entry name" value="Amidohydro_3"/>
    <property type="match status" value="1"/>
</dbReference>
<evidence type="ECO:0000313" key="4">
    <source>
        <dbReference type="EMBL" id="MCI0182190.1"/>
    </source>
</evidence>